<evidence type="ECO:0000256" key="2">
    <source>
        <dbReference type="ARBA" id="ARBA00022908"/>
    </source>
</evidence>
<dbReference type="PANTHER" id="PTHR30349">
    <property type="entry name" value="PHAGE INTEGRASE-RELATED"/>
    <property type="match status" value="1"/>
</dbReference>
<dbReference type="Pfam" id="PF00589">
    <property type="entry name" value="Phage_integrase"/>
    <property type="match status" value="1"/>
</dbReference>
<keyword evidence="3" id="KW-0238">DNA-binding</keyword>
<protein>
    <submittedName>
        <fullName evidence="6">Site-specific integrase</fullName>
    </submittedName>
</protein>
<dbReference type="AlphaFoldDB" id="A0A432V7D9"/>
<dbReference type="OrthoDB" id="7873969at2"/>
<keyword evidence="4" id="KW-0233">DNA recombination</keyword>
<dbReference type="EMBL" id="RKST01000008">
    <property type="protein sequence ID" value="RUM98084.1"/>
    <property type="molecule type" value="Genomic_DNA"/>
</dbReference>
<evidence type="ECO:0000259" key="5">
    <source>
        <dbReference type="PROSITE" id="PS51898"/>
    </source>
</evidence>
<proteinExistence type="inferred from homology"/>
<dbReference type="PROSITE" id="PS51898">
    <property type="entry name" value="TYR_RECOMBINASE"/>
    <property type="match status" value="1"/>
</dbReference>
<dbReference type="GO" id="GO:0015074">
    <property type="term" value="P:DNA integration"/>
    <property type="evidence" value="ECO:0007669"/>
    <property type="project" value="UniProtKB-KW"/>
</dbReference>
<dbReference type="Gene3D" id="1.10.443.10">
    <property type="entry name" value="Intergrase catalytic core"/>
    <property type="match status" value="1"/>
</dbReference>
<evidence type="ECO:0000313" key="6">
    <source>
        <dbReference type="EMBL" id="RUM98084.1"/>
    </source>
</evidence>
<dbReference type="InterPro" id="IPR013762">
    <property type="entry name" value="Integrase-like_cat_sf"/>
</dbReference>
<dbReference type="Gene3D" id="1.10.150.130">
    <property type="match status" value="1"/>
</dbReference>
<feature type="domain" description="Tyr recombinase" evidence="5">
    <location>
        <begin position="179"/>
        <end position="362"/>
    </location>
</feature>
<dbReference type="InterPro" id="IPR010998">
    <property type="entry name" value="Integrase_recombinase_N"/>
</dbReference>
<reference evidence="6 7" key="1">
    <citation type="submission" date="2018-11" db="EMBL/GenBank/DDBJ databases">
        <title>Pseudaminobacter arsenicus sp. nov., an arsenic-resistant bacterium isolated from arsenic-rich aquifers.</title>
        <authorList>
            <person name="Mu Y."/>
        </authorList>
    </citation>
    <scope>NUCLEOTIDE SEQUENCE [LARGE SCALE GENOMIC DNA]</scope>
    <source>
        <strain evidence="6 7">CB3</strain>
    </source>
</reference>
<name>A0A432V7D9_9HYPH</name>
<sequence length="398" mass="45041">MDKDRRDNERYYFRQLGKKKVRLREPYGSDAFLEELRCAREGIPYTQRGAHARKTSKRDVRQPAKAGTLLWLCQEYFRRGGAEVTLATMSRRRAILEGICKKPHPLEGDPDPDYPTKGSLPFAGMKRTHVKELRDTRLDAFGAANNIVKAVSAMFEWAKDAELVEHNPAHGIKPLKSGEGWHTWTIEEIVQFEQHHEEGSTARLALAIFMYTGLRLSDASIFGRQHIQLVRNEETGELEKWIKIRPKKTSHGADPVMVEIPLLADLETALAKCPADQMTYLVTSFGKPFTENGLGNKMREWCDSAHLHHCSAHGLRKAGATVAAENGATHEQLKAIYGWTTYKQPDLYIRKARRRKVAKAASHLLVFDRNENKKVPLLDGVELSGTISGKKDNKINSH</sequence>
<dbReference type="Proteomes" id="UP000281647">
    <property type="component" value="Unassembled WGS sequence"/>
</dbReference>
<evidence type="ECO:0000313" key="7">
    <source>
        <dbReference type="Proteomes" id="UP000281647"/>
    </source>
</evidence>
<evidence type="ECO:0000256" key="1">
    <source>
        <dbReference type="ARBA" id="ARBA00008857"/>
    </source>
</evidence>
<dbReference type="InterPro" id="IPR011010">
    <property type="entry name" value="DNA_brk_join_enz"/>
</dbReference>
<comment type="similarity">
    <text evidence="1">Belongs to the 'phage' integrase family.</text>
</comment>
<dbReference type="GO" id="GO:0006310">
    <property type="term" value="P:DNA recombination"/>
    <property type="evidence" value="ECO:0007669"/>
    <property type="project" value="UniProtKB-KW"/>
</dbReference>
<accession>A0A432V7D9</accession>
<keyword evidence="2" id="KW-0229">DNA integration</keyword>
<gene>
    <name evidence="6" type="ORF">EET67_09675</name>
</gene>
<dbReference type="SUPFAM" id="SSF56349">
    <property type="entry name" value="DNA breaking-rejoining enzymes"/>
    <property type="match status" value="1"/>
</dbReference>
<keyword evidence="7" id="KW-1185">Reference proteome</keyword>
<dbReference type="InterPro" id="IPR002104">
    <property type="entry name" value="Integrase_catalytic"/>
</dbReference>
<dbReference type="PANTHER" id="PTHR30349:SF64">
    <property type="entry name" value="PROPHAGE INTEGRASE INTD-RELATED"/>
    <property type="match status" value="1"/>
</dbReference>
<evidence type="ECO:0000256" key="3">
    <source>
        <dbReference type="ARBA" id="ARBA00023125"/>
    </source>
</evidence>
<dbReference type="InterPro" id="IPR050090">
    <property type="entry name" value="Tyrosine_recombinase_XerCD"/>
</dbReference>
<comment type="caution">
    <text evidence="6">The sequence shown here is derived from an EMBL/GenBank/DDBJ whole genome shotgun (WGS) entry which is preliminary data.</text>
</comment>
<organism evidence="6 7">
    <name type="scientific">Borborobacter arsenicus</name>
    <dbReference type="NCBI Taxonomy" id="1851146"/>
    <lineage>
        <taxon>Bacteria</taxon>
        <taxon>Pseudomonadati</taxon>
        <taxon>Pseudomonadota</taxon>
        <taxon>Alphaproteobacteria</taxon>
        <taxon>Hyphomicrobiales</taxon>
        <taxon>Phyllobacteriaceae</taxon>
        <taxon>Borborobacter</taxon>
    </lineage>
</organism>
<evidence type="ECO:0000256" key="4">
    <source>
        <dbReference type="ARBA" id="ARBA00023172"/>
    </source>
</evidence>
<dbReference type="GO" id="GO:0003677">
    <property type="term" value="F:DNA binding"/>
    <property type="evidence" value="ECO:0007669"/>
    <property type="project" value="UniProtKB-KW"/>
</dbReference>